<reference evidence="3" key="2">
    <citation type="submission" date="2023-05" db="EMBL/GenBank/DDBJ databases">
        <authorList>
            <consortium name="Lawrence Berkeley National Laboratory"/>
            <person name="Steindorff A."/>
            <person name="Hensen N."/>
            <person name="Bonometti L."/>
            <person name="Westerberg I."/>
            <person name="Brannstrom I.O."/>
            <person name="Guillou S."/>
            <person name="Cros-Aarteil S."/>
            <person name="Calhoun S."/>
            <person name="Haridas S."/>
            <person name="Kuo A."/>
            <person name="Mondo S."/>
            <person name="Pangilinan J."/>
            <person name="Riley R."/>
            <person name="Labutti K."/>
            <person name="Andreopoulos B."/>
            <person name="Lipzen A."/>
            <person name="Chen C."/>
            <person name="Yanf M."/>
            <person name="Daum C."/>
            <person name="Ng V."/>
            <person name="Clum A."/>
            <person name="Ohm R."/>
            <person name="Martin F."/>
            <person name="Silar P."/>
            <person name="Natvig D."/>
            <person name="Lalanne C."/>
            <person name="Gautier V."/>
            <person name="Ament-Velasquez S.L."/>
            <person name="Kruys A."/>
            <person name="Hutchinson M.I."/>
            <person name="Powell A.J."/>
            <person name="Barry K."/>
            <person name="Miller A.N."/>
            <person name="Grigoriev I.V."/>
            <person name="Debuchy R."/>
            <person name="Gladieux P."/>
            <person name="Thoren M.H."/>
            <person name="Johannesson H."/>
        </authorList>
    </citation>
    <scope>NUCLEOTIDE SEQUENCE</scope>
    <source>
        <strain evidence="3">PSN243</strain>
    </source>
</reference>
<name>A0AAV9G976_9PEZI</name>
<dbReference type="EMBL" id="MU865984">
    <property type="protein sequence ID" value="KAK4443968.1"/>
    <property type="molecule type" value="Genomic_DNA"/>
</dbReference>
<proteinExistence type="predicted"/>
<feature type="region of interest" description="Disordered" evidence="1">
    <location>
        <begin position="1"/>
        <end position="32"/>
    </location>
</feature>
<dbReference type="Proteomes" id="UP001321760">
    <property type="component" value="Unassembled WGS sequence"/>
</dbReference>
<organism evidence="3 4">
    <name type="scientific">Podospora aff. communis PSN243</name>
    <dbReference type="NCBI Taxonomy" id="3040156"/>
    <lineage>
        <taxon>Eukaryota</taxon>
        <taxon>Fungi</taxon>
        <taxon>Dikarya</taxon>
        <taxon>Ascomycota</taxon>
        <taxon>Pezizomycotina</taxon>
        <taxon>Sordariomycetes</taxon>
        <taxon>Sordariomycetidae</taxon>
        <taxon>Sordariales</taxon>
        <taxon>Podosporaceae</taxon>
        <taxon>Podospora</taxon>
    </lineage>
</organism>
<keyword evidence="2" id="KW-1133">Transmembrane helix</keyword>
<evidence type="ECO:0000313" key="3">
    <source>
        <dbReference type="EMBL" id="KAK4443968.1"/>
    </source>
</evidence>
<reference evidence="3" key="1">
    <citation type="journal article" date="2023" name="Mol. Phylogenet. Evol.">
        <title>Genome-scale phylogeny and comparative genomics of the fungal order Sordariales.</title>
        <authorList>
            <person name="Hensen N."/>
            <person name="Bonometti L."/>
            <person name="Westerberg I."/>
            <person name="Brannstrom I.O."/>
            <person name="Guillou S."/>
            <person name="Cros-Aarteil S."/>
            <person name="Calhoun S."/>
            <person name="Haridas S."/>
            <person name="Kuo A."/>
            <person name="Mondo S."/>
            <person name="Pangilinan J."/>
            <person name="Riley R."/>
            <person name="LaButti K."/>
            <person name="Andreopoulos B."/>
            <person name="Lipzen A."/>
            <person name="Chen C."/>
            <person name="Yan M."/>
            <person name="Daum C."/>
            <person name="Ng V."/>
            <person name="Clum A."/>
            <person name="Steindorff A."/>
            <person name="Ohm R.A."/>
            <person name="Martin F."/>
            <person name="Silar P."/>
            <person name="Natvig D.O."/>
            <person name="Lalanne C."/>
            <person name="Gautier V."/>
            <person name="Ament-Velasquez S.L."/>
            <person name="Kruys A."/>
            <person name="Hutchinson M.I."/>
            <person name="Powell A.J."/>
            <person name="Barry K."/>
            <person name="Miller A.N."/>
            <person name="Grigoriev I.V."/>
            <person name="Debuchy R."/>
            <person name="Gladieux P."/>
            <person name="Hiltunen Thoren M."/>
            <person name="Johannesson H."/>
        </authorList>
    </citation>
    <scope>NUCLEOTIDE SEQUENCE</scope>
    <source>
        <strain evidence="3">PSN243</strain>
    </source>
</reference>
<accession>A0AAV9G976</accession>
<keyword evidence="4" id="KW-1185">Reference proteome</keyword>
<protein>
    <submittedName>
        <fullName evidence="3">Uncharacterized protein</fullName>
    </submittedName>
</protein>
<evidence type="ECO:0000256" key="1">
    <source>
        <dbReference type="SAM" id="MobiDB-lite"/>
    </source>
</evidence>
<comment type="caution">
    <text evidence="3">The sequence shown here is derived from an EMBL/GenBank/DDBJ whole genome shotgun (WGS) entry which is preliminary data.</text>
</comment>
<keyword evidence="2" id="KW-0472">Membrane</keyword>
<evidence type="ECO:0000313" key="4">
    <source>
        <dbReference type="Proteomes" id="UP001321760"/>
    </source>
</evidence>
<evidence type="ECO:0000256" key="2">
    <source>
        <dbReference type="SAM" id="Phobius"/>
    </source>
</evidence>
<dbReference type="AlphaFoldDB" id="A0AAV9G976"/>
<keyword evidence="2" id="KW-0812">Transmembrane</keyword>
<gene>
    <name evidence="3" type="ORF">QBC34DRAFT_476155</name>
</gene>
<feature type="transmembrane region" description="Helical" evidence="2">
    <location>
        <begin position="94"/>
        <end position="120"/>
    </location>
</feature>
<sequence>MRDFTRRKGAFPVPINNNHPPSPNNQRGAAFQQQQQQRATLNTKPANFIKKTKLTPFSPPLFTDKDTTLTLPSQPTIKKPSLPTTSSPVSALELLLFTFLLAALLSLIIYLAVQIASMAYQTLTTYRRRYRPPTPSPFDSRHNHCLWTGAFPDHVGSHAVYQLRPGAADSVSGSSSESETGLEGVVSEAALTMVNGARKKSSAAWGRLHGDFVELRRRFSKVNGEEDPMTADVEVGITAGMEGVDVEGLFCVRRRVSSFGRR</sequence>